<protein>
    <recommendedName>
        <fullName evidence="4">Nucleotidyl transferase AbiEii/AbiGii toxin family protein</fullName>
    </recommendedName>
</protein>
<keyword evidence="2" id="KW-0614">Plasmid</keyword>
<proteinExistence type="predicted"/>
<geneLocation type="plasmid" evidence="3">
    <name>pHLK1</name>
</geneLocation>
<dbReference type="KEGG" id="pzu:PHZ_p0168"/>
<dbReference type="EMBL" id="CP000748">
    <property type="protein sequence ID" value="ACG80111.1"/>
    <property type="molecule type" value="Genomic_DNA"/>
</dbReference>
<keyword evidence="3" id="KW-1185">Reference proteome</keyword>
<evidence type="ECO:0000256" key="1">
    <source>
        <dbReference type="SAM" id="MobiDB-lite"/>
    </source>
</evidence>
<gene>
    <name evidence="2" type="ordered locus">PHZ_p0168</name>
</gene>
<sequence length="323" mass="35523">MAVRGDRPGPNRDAPLPRGAHVNDKPKDMAVSARARLTNRARERKENAQLLMTRYVIERLLWRLSVSPYRQLFVLKGAMLFSLWAPTPYRATGDLDLLGFGNNDPDQVAGLFRELMVIPGDDGIVFKPDTIVAAAARAEDEYSGVRLDFQAELAGARLPIHVDIGFGDAITPGAQDIEYPSLLDLPPPKLRAYPPETVVAEKFQAMTALGMVNSRMKDFFDLWAIANTFAFEGAVLAQAIAATFARRETPLPKEPPLALTAGFAEAKQAQWTAFLKRTEISLAPEPFPEIQAQIVELVMAPTLRIADGETFAGRWPPGGVWTT</sequence>
<feature type="region of interest" description="Disordered" evidence="1">
    <location>
        <begin position="1"/>
        <end position="25"/>
    </location>
</feature>
<evidence type="ECO:0000313" key="2">
    <source>
        <dbReference type="EMBL" id="ACG80111.1"/>
    </source>
</evidence>
<dbReference type="InterPro" id="IPR014942">
    <property type="entry name" value="AbiEii"/>
</dbReference>
<feature type="compositionally biased region" description="Basic and acidic residues" evidence="1">
    <location>
        <begin position="1"/>
        <end position="10"/>
    </location>
</feature>
<name>B4RID6_PHEZH</name>
<evidence type="ECO:0000313" key="3">
    <source>
        <dbReference type="Proteomes" id="UP000001868"/>
    </source>
</evidence>
<dbReference type="Pfam" id="PF08843">
    <property type="entry name" value="AbiEii"/>
    <property type="match status" value="1"/>
</dbReference>
<dbReference type="eggNOG" id="COG2253">
    <property type="taxonomic scope" value="Bacteria"/>
</dbReference>
<evidence type="ECO:0008006" key="4">
    <source>
        <dbReference type="Google" id="ProtNLM"/>
    </source>
</evidence>
<dbReference type="AlphaFoldDB" id="B4RID6"/>
<dbReference type="Proteomes" id="UP000001868">
    <property type="component" value="Plasmid pHLK1"/>
</dbReference>
<accession>B4RID6</accession>
<organism evidence="2 3">
    <name type="scientific">Phenylobacterium zucineum (strain HLK1)</name>
    <dbReference type="NCBI Taxonomy" id="450851"/>
    <lineage>
        <taxon>Bacteria</taxon>
        <taxon>Pseudomonadati</taxon>
        <taxon>Pseudomonadota</taxon>
        <taxon>Alphaproteobacteria</taxon>
        <taxon>Caulobacterales</taxon>
        <taxon>Caulobacteraceae</taxon>
        <taxon>Phenylobacterium</taxon>
    </lineage>
</organism>
<dbReference type="HOGENOM" id="CLU_067323_0_0_5"/>
<reference evidence="2 3" key="1">
    <citation type="journal article" date="2008" name="BMC Genomics">
        <title>Complete genome of Phenylobacterium zucineum - a novel facultative intracellular bacterium isolated from human erythroleukemia cell line K562.</title>
        <authorList>
            <person name="Luo Y."/>
            <person name="Xu X."/>
            <person name="Ding Z."/>
            <person name="Liu Z."/>
            <person name="Zhang B."/>
            <person name="Yan Z."/>
            <person name="Sun J."/>
            <person name="Hu S."/>
            <person name="Hu X."/>
        </authorList>
    </citation>
    <scope>NUCLEOTIDE SEQUENCE [LARGE SCALE GENOMIC DNA]</scope>
    <source>
        <strain evidence="3">HLK1</strain>
        <plasmid evidence="3">HLK1</plasmid>
        <plasmid evidence="3">Plasmid pHLK1</plasmid>
    </source>
</reference>